<proteinExistence type="predicted"/>
<accession>A0ABS5W8Y7</accession>
<keyword evidence="1" id="KW-0732">Signal</keyword>
<reference evidence="2 3" key="1">
    <citation type="submission" date="2020-06" db="EMBL/GenBank/DDBJ databases">
        <authorList>
            <person name="Isaeva M.P."/>
            <person name="Chernysheva N.Y."/>
        </authorList>
    </citation>
    <scope>NUCLEOTIDE SEQUENCE [LARGE SCALE GENOMIC DNA]</scope>
    <source>
        <strain evidence="2 3">KMM 6746</strain>
    </source>
</reference>
<feature type="signal peptide" evidence="1">
    <location>
        <begin position="1"/>
        <end position="20"/>
    </location>
</feature>
<evidence type="ECO:0000313" key="2">
    <source>
        <dbReference type="EMBL" id="MBT2159674.1"/>
    </source>
</evidence>
<dbReference type="InterPro" id="IPR012334">
    <property type="entry name" value="Pectin_lyas_fold"/>
</dbReference>
<dbReference type="SUPFAM" id="SSF51126">
    <property type="entry name" value="Pectin lyase-like"/>
    <property type="match status" value="1"/>
</dbReference>
<dbReference type="EMBL" id="JACATN010000001">
    <property type="protein sequence ID" value="MBT2159674.1"/>
    <property type="molecule type" value="Genomic_DNA"/>
</dbReference>
<evidence type="ECO:0000256" key="1">
    <source>
        <dbReference type="SAM" id="SignalP"/>
    </source>
</evidence>
<dbReference type="RefSeq" id="WP_214609972.1">
    <property type="nucleotide sequence ID" value="NZ_JACATN010000001.1"/>
</dbReference>
<evidence type="ECO:0000313" key="3">
    <source>
        <dbReference type="Proteomes" id="UP000740413"/>
    </source>
</evidence>
<protein>
    <recommendedName>
        <fullName evidence="4">Right handed beta helix domain-containing protein</fullName>
    </recommendedName>
</protein>
<reference evidence="3" key="2">
    <citation type="submission" date="2023-07" db="EMBL/GenBank/DDBJ databases">
        <title>Zobellia barbeyronii sp. nov., a new marine flavobacterium, isolated from green and red algae.</title>
        <authorList>
            <person name="Nedashkovskaya O.I."/>
            <person name="Otstavnykh N."/>
            <person name="Zhukova N."/>
            <person name="Guzev K."/>
            <person name="Chausova V."/>
            <person name="Tekutyeva L."/>
            <person name="Mikhailov V."/>
            <person name="Isaeva M."/>
        </authorList>
    </citation>
    <scope>NUCLEOTIDE SEQUENCE [LARGE SCALE GENOMIC DNA]</scope>
    <source>
        <strain evidence="3">KMM 6746</strain>
    </source>
</reference>
<dbReference type="Gene3D" id="2.160.20.10">
    <property type="entry name" value="Single-stranded right-handed beta-helix, Pectin lyase-like"/>
    <property type="match status" value="1"/>
</dbReference>
<feature type="chain" id="PRO_5046622143" description="Right handed beta helix domain-containing protein" evidence="1">
    <location>
        <begin position="21"/>
        <end position="433"/>
    </location>
</feature>
<comment type="caution">
    <text evidence="2">The sequence shown here is derived from an EMBL/GenBank/DDBJ whole genome shotgun (WGS) entry which is preliminary data.</text>
</comment>
<gene>
    <name evidence="2" type="ORF">HW347_00275</name>
</gene>
<keyword evidence="3" id="KW-1185">Reference proteome</keyword>
<dbReference type="Proteomes" id="UP000740413">
    <property type="component" value="Unassembled WGS sequence"/>
</dbReference>
<evidence type="ECO:0008006" key="4">
    <source>
        <dbReference type="Google" id="ProtNLM"/>
    </source>
</evidence>
<dbReference type="InterPro" id="IPR011050">
    <property type="entry name" value="Pectin_lyase_fold/virulence"/>
</dbReference>
<name>A0ABS5W8Y7_9FLAO</name>
<sequence length="433" mass="47730">MKKLVSVIVFVIANSLFSQSVTIPKDQSFYNPDIKPYHRTIKKPNHSNNHSQLIQDAIDEIEQKGGGILTIEAGNNNVYIINEEIRIKSNVHIKVNPNVIFKSTSPRKIAFFSAGKYEPQRVTNFSLTSTDAKKYFTFDFLNRPAGKKITTKALTLGGVQNFKVSNFKINDNSTPHSGITVNLLEVSRKKYLFAKDGIVENIKITNSHYGYGLVQCQAAENVLYRNLIGEGGATLRLETGAIGKPYLADKSIIINNVYGKNIVCKNGQAAVTLSPHTIKNGKVFIDDLTADSCEAGAIVAAGFLSAKKEQRDKKGNAINGHTYGYFDANSVISNLKVIYGTNAQLRPSRRPFVPCAQRNLISTHKSPDQESYTGPTIAGIIYFAKGGTRTDRGFYTVKTPGLELKNFPLVNGQMENKEFVASTKEFLTGCDKN</sequence>
<organism evidence="2 3">
    <name type="scientific">Zobellia barbeyronii</name>
    <dbReference type="NCBI Taxonomy" id="2748009"/>
    <lineage>
        <taxon>Bacteria</taxon>
        <taxon>Pseudomonadati</taxon>
        <taxon>Bacteroidota</taxon>
        <taxon>Flavobacteriia</taxon>
        <taxon>Flavobacteriales</taxon>
        <taxon>Flavobacteriaceae</taxon>
        <taxon>Zobellia</taxon>
    </lineage>
</organism>